<evidence type="ECO:0000256" key="2">
    <source>
        <dbReference type="ARBA" id="ARBA00023002"/>
    </source>
</evidence>
<feature type="domain" description="Enoyl reductase (ER)" evidence="3">
    <location>
        <begin position="16"/>
        <end position="353"/>
    </location>
</feature>
<dbReference type="InterPro" id="IPR011032">
    <property type="entry name" value="GroES-like_sf"/>
</dbReference>
<organism evidence="4 5">
    <name type="scientific">Aspergillus cavernicola</name>
    <dbReference type="NCBI Taxonomy" id="176166"/>
    <lineage>
        <taxon>Eukaryota</taxon>
        <taxon>Fungi</taxon>
        <taxon>Dikarya</taxon>
        <taxon>Ascomycota</taxon>
        <taxon>Pezizomycotina</taxon>
        <taxon>Eurotiomycetes</taxon>
        <taxon>Eurotiomycetidae</taxon>
        <taxon>Eurotiales</taxon>
        <taxon>Aspergillaceae</taxon>
        <taxon>Aspergillus</taxon>
        <taxon>Aspergillus subgen. Nidulantes</taxon>
    </lineage>
</organism>
<dbReference type="CDD" id="cd08249">
    <property type="entry name" value="enoyl_reductase_like"/>
    <property type="match status" value="1"/>
</dbReference>
<dbReference type="EMBL" id="JBFXLS010000078">
    <property type="protein sequence ID" value="KAL2819264.1"/>
    <property type="molecule type" value="Genomic_DNA"/>
</dbReference>
<gene>
    <name evidence="4" type="ORF">BDW59DRAFT_151562</name>
</gene>
<dbReference type="Proteomes" id="UP001610335">
    <property type="component" value="Unassembled WGS sequence"/>
</dbReference>
<dbReference type="Gene3D" id="3.40.50.720">
    <property type="entry name" value="NAD(P)-binding Rossmann-like Domain"/>
    <property type="match status" value="1"/>
</dbReference>
<comment type="caution">
    <text evidence="4">The sequence shown here is derived from an EMBL/GenBank/DDBJ whole genome shotgun (WGS) entry which is preliminary data.</text>
</comment>
<dbReference type="Pfam" id="PF08240">
    <property type="entry name" value="ADH_N"/>
    <property type="match status" value="1"/>
</dbReference>
<dbReference type="PANTHER" id="PTHR45348:SF2">
    <property type="entry name" value="ZINC-TYPE ALCOHOL DEHYDROGENASE-LIKE PROTEIN C2E1P3.01"/>
    <property type="match status" value="1"/>
</dbReference>
<dbReference type="SUPFAM" id="SSF50129">
    <property type="entry name" value="GroES-like"/>
    <property type="match status" value="1"/>
</dbReference>
<dbReference type="InterPro" id="IPR013154">
    <property type="entry name" value="ADH-like_N"/>
</dbReference>
<proteinExistence type="inferred from homology"/>
<protein>
    <submittedName>
        <fullName evidence="4">Chaperonin 10-like protein</fullName>
    </submittedName>
</protein>
<dbReference type="InterPro" id="IPR020843">
    <property type="entry name" value="ER"/>
</dbReference>
<dbReference type="PANTHER" id="PTHR45348">
    <property type="entry name" value="HYPOTHETICAL OXIDOREDUCTASE (EUROFUNG)"/>
    <property type="match status" value="1"/>
</dbReference>
<dbReference type="SMART" id="SM00829">
    <property type="entry name" value="PKS_ER"/>
    <property type="match status" value="1"/>
</dbReference>
<comment type="similarity">
    <text evidence="1">Belongs to the zinc-containing alcohol dehydrogenase family.</text>
</comment>
<sequence length="355" mass="37503">MATPQSFRAAIIPEKGSRHKISTRSLPPLNPDEVAIRITATAINPVDWKIRDYGIFLKSYPAILGTDAAGEIVSVGDTVSDFAVGDRVFFQGIVGNYDASTFQEYCKMPAALVGKTPRSVSDEQAAGISLATVAAVTGLYDKSGRGLAIPPWEREGGSVVGNGKAIVVLGGSSSVGQYVIQLARLSGFERIVTSASLVHEGALKRLGAHVVLDRKMTTLGDYEAALNGVALDFVFDSISLPETQRLGVEILQRYKSDAGGAVVTVLGADEGARLLGASKEPAVEVRQVMGLGSLPTLRYLTEPLMKHLGGEGGWLATGQYRPNRPVVVEGGLEKLDEALDKNRAGVSGEKVVICP</sequence>
<accession>A0ABR4HUV1</accession>
<dbReference type="SUPFAM" id="SSF51735">
    <property type="entry name" value="NAD(P)-binding Rossmann-fold domains"/>
    <property type="match status" value="1"/>
</dbReference>
<evidence type="ECO:0000259" key="3">
    <source>
        <dbReference type="SMART" id="SM00829"/>
    </source>
</evidence>
<evidence type="ECO:0000313" key="4">
    <source>
        <dbReference type="EMBL" id="KAL2819264.1"/>
    </source>
</evidence>
<evidence type="ECO:0000256" key="1">
    <source>
        <dbReference type="ARBA" id="ARBA00008072"/>
    </source>
</evidence>
<dbReference type="Gene3D" id="3.90.180.10">
    <property type="entry name" value="Medium-chain alcohol dehydrogenases, catalytic domain"/>
    <property type="match status" value="1"/>
</dbReference>
<name>A0ABR4HUV1_9EURO</name>
<dbReference type="InterPro" id="IPR047122">
    <property type="entry name" value="Trans-enoyl_RdTase-like"/>
</dbReference>
<keyword evidence="5" id="KW-1185">Reference proteome</keyword>
<evidence type="ECO:0000313" key="5">
    <source>
        <dbReference type="Proteomes" id="UP001610335"/>
    </source>
</evidence>
<keyword evidence="2" id="KW-0560">Oxidoreductase</keyword>
<dbReference type="InterPro" id="IPR036291">
    <property type="entry name" value="NAD(P)-bd_dom_sf"/>
</dbReference>
<reference evidence="4 5" key="1">
    <citation type="submission" date="2024-07" db="EMBL/GenBank/DDBJ databases">
        <title>Section-level genome sequencing and comparative genomics of Aspergillus sections Usti and Cavernicolus.</title>
        <authorList>
            <consortium name="Lawrence Berkeley National Laboratory"/>
            <person name="Nybo J.L."/>
            <person name="Vesth T.C."/>
            <person name="Theobald S."/>
            <person name="Frisvad J.C."/>
            <person name="Larsen T.O."/>
            <person name="Kjaerboelling I."/>
            <person name="Rothschild-Mancinelli K."/>
            <person name="Lyhne E.K."/>
            <person name="Kogle M.E."/>
            <person name="Barry K."/>
            <person name="Clum A."/>
            <person name="Na H."/>
            <person name="Ledsgaard L."/>
            <person name="Lin J."/>
            <person name="Lipzen A."/>
            <person name="Kuo A."/>
            <person name="Riley R."/>
            <person name="Mondo S."/>
            <person name="LaButti K."/>
            <person name="Haridas S."/>
            <person name="Pangalinan J."/>
            <person name="Salamov A.A."/>
            <person name="Simmons B.A."/>
            <person name="Magnuson J.K."/>
            <person name="Chen J."/>
            <person name="Drula E."/>
            <person name="Henrissat B."/>
            <person name="Wiebenga A."/>
            <person name="Lubbers R.J."/>
            <person name="Gomes A.C."/>
            <person name="Makela M.R."/>
            <person name="Stajich J."/>
            <person name="Grigoriev I.V."/>
            <person name="Mortensen U.H."/>
            <person name="De vries R.P."/>
            <person name="Baker S.E."/>
            <person name="Andersen M.R."/>
        </authorList>
    </citation>
    <scope>NUCLEOTIDE SEQUENCE [LARGE SCALE GENOMIC DNA]</scope>
    <source>
        <strain evidence="4 5">CBS 600.67</strain>
    </source>
</reference>